<keyword evidence="12 15" id="KW-0238">DNA-binding</keyword>
<name>A0A385PIH7_9PAPI</name>
<keyword evidence="1 15" id="KW-1163">Viral penetration into host nucleus</keyword>
<evidence type="ECO:0000256" key="6">
    <source>
        <dbReference type="ARBA" id="ARBA00022812"/>
    </source>
</evidence>
<keyword evidence="8 15" id="KW-0426">Late protein</keyword>
<dbReference type="GO" id="GO:0003677">
    <property type="term" value="F:DNA binding"/>
    <property type="evidence" value="ECO:0007669"/>
    <property type="project" value="UniProtKB-UniRule"/>
</dbReference>
<feature type="disulfide bond" evidence="15">
    <location>
        <begin position="17"/>
        <end position="23"/>
    </location>
</feature>
<protein>
    <recommendedName>
        <fullName evidence="15">Minor capsid protein L2</fullName>
    </recommendedName>
</protein>
<keyword evidence="10" id="KW-1039">Host endosome</keyword>
<keyword evidence="13 15" id="KW-1015">Disulfide bond</keyword>
<keyword evidence="7 15" id="KW-0946">Virion</keyword>
<evidence type="ECO:0000256" key="12">
    <source>
        <dbReference type="ARBA" id="ARBA00023125"/>
    </source>
</evidence>
<keyword evidence="2 15" id="KW-0597">Phosphoprotein</keyword>
<dbReference type="GO" id="GO:0043657">
    <property type="term" value="C:host cell"/>
    <property type="evidence" value="ECO:0007669"/>
    <property type="project" value="GOC"/>
</dbReference>
<evidence type="ECO:0000256" key="2">
    <source>
        <dbReference type="ARBA" id="ARBA00022553"/>
    </source>
</evidence>
<evidence type="ECO:0000256" key="10">
    <source>
        <dbReference type="ARBA" id="ARBA00023046"/>
    </source>
</evidence>
<comment type="caution">
    <text evidence="15">Lacks conserved residue(s) required for the propagation of feature annotation.</text>
</comment>
<dbReference type="GO" id="GO:0019028">
    <property type="term" value="C:viral capsid"/>
    <property type="evidence" value="ECO:0007669"/>
    <property type="project" value="UniProtKB-UniRule"/>
</dbReference>
<evidence type="ECO:0000256" key="8">
    <source>
        <dbReference type="ARBA" id="ARBA00022921"/>
    </source>
</evidence>
<comment type="PTM">
    <text evidence="15">Highly phosphorylated.</text>
</comment>
<dbReference type="GO" id="GO:0005198">
    <property type="term" value="F:structural molecule activity"/>
    <property type="evidence" value="ECO:0007669"/>
    <property type="project" value="UniProtKB-UniRule"/>
</dbReference>
<keyword evidence="11 15" id="KW-1176">Cytoplasmic inwards viral transport</keyword>
<reference evidence="16" key="1">
    <citation type="journal article" date="2018" name="Nat. Med.">
        <title>Expanded skin virome in DOCK8-deficient patients.</title>
        <authorList>
            <consortium name="NISC Comparative Sequencing Program"/>
            <person name="Tirosh O."/>
            <person name="Conlan S."/>
            <person name="Deming C."/>
            <person name="Lee-Lin S.Q."/>
            <person name="Huang X."/>
            <person name="Su H.C."/>
            <person name="Freeman A.F."/>
            <person name="Segre J.A."/>
            <person name="Kong H.H."/>
        </authorList>
    </citation>
    <scope>NUCLEOTIDE SEQUENCE</scope>
    <source>
        <strain evidence="16">HPV-mSK_021</strain>
    </source>
</reference>
<dbReference type="HAMAP" id="MF_04003">
    <property type="entry name" value="PPV_L2"/>
    <property type="match status" value="1"/>
</dbReference>
<dbReference type="GO" id="GO:0075521">
    <property type="term" value="P:microtubule-dependent intracellular transport of viral material towards nucleus"/>
    <property type="evidence" value="ECO:0007669"/>
    <property type="project" value="UniProtKB-UniRule"/>
</dbReference>
<dbReference type="GO" id="GO:0042025">
    <property type="term" value="C:host cell nucleus"/>
    <property type="evidence" value="ECO:0007669"/>
    <property type="project" value="UniProtKB-SubCell"/>
</dbReference>
<dbReference type="GO" id="GO:0075732">
    <property type="term" value="P:viral penetration into host nucleus"/>
    <property type="evidence" value="ECO:0007669"/>
    <property type="project" value="UniProtKB-KW"/>
</dbReference>
<evidence type="ECO:0000256" key="15">
    <source>
        <dbReference type="HAMAP-Rule" id="MF_04003"/>
    </source>
</evidence>
<dbReference type="EMBL" id="MH777169">
    <property type="protein sequence ID" value="AYA93488.1"/>
    <property type="molecule type" value="Genomic_DNA"/>
</dbReference>
<evidence type="ECO:0000256" key="9">
    <source>
        <dbReference type="ARBA" id="ARBA00022952"/>
    </source>
</evidence>
<comment type="subunit">
    <text evidence="15">Interacts with major capsid protein L1. Interacts with E2; this interaction inhibits E2 transcriptional activity but not the DNA replication function E2. Interacts with host HSPA8; this interaction is required for L2 nuclear translocation. Interacts with host importins KPNB2 and KPNB3. Forms a complex with importin alpha2-beta1 heterodimers via interaction with the importin alpha2 adapter. Interacts with host DYNLT1; this interaction is essential for virus intracellular transport during entry. Interacts (via C-terminus) with host retromer subunits VPS35 AND VPS29.</text>
</comment>
<organism evidence="16">
    <name type="scientific">Human papillomavirus</name>
    <dbReference type="NCBI Taxonomy" id="10566"/>
    <lineage>
        <taxon>Viruses</taxon>
        <taxon>Monodnaviria</taxon>
        <taxon>Shotokuvirae</taxon>
        <taxon>Cossaviricota</taxon>
        <taxon>Papovaviricetes</taxon>
        <taxon>Zurhausenvirales</taxon>
        <taxon>Papillomaviridae</taxon>
    </lineage>
</organism>
<accession>A0A385PIH7</accession>
<evidence type="ECO:0000256" key="13">
    <source>
        <dbReference type="ARBA" id="ARBA00023157"/>
    </source>
</evidence>
<keyword evidence="5 15" id="KW-0945">Host-virus interaction</keyword>
<evidence type="ECO:0000256" key="7">
    <source>
        <dbReference type="ARBA" id="ARBA00022844"/>
    </source>
</evidence>
<evidence type="ECO:0000256" key="4">
    <source>
        <dbReference type="ARBA" id="ARBA00022562"/>
    </source>
</evidence>
<sequence length="506" mass="55041">MLRRRKRASPTDLYKSCLQGGDCIPDVKNKFEGNTVADWLLKIFGGLVYFGNLGIGTGRGTGGSFGYRPFGAPGSGRPIQELPITRPNVVVDPLGPAPIVPIDPSAASVVPLAEGVPDVAFAAPDAGPAAGGTDIELFTITDPATDIGAVGGGPTVTSNEEFEVAVIDAHPIPPYPKQILYDSTVAATIETQINPFLNPDINNVNVIVDPSFAGDTVGDYFYEEIPLERLDIQSFDIEEPPTESTPTQLGNRFVSRTRDLYSRFVAQQPISEPDFLSQPSRLVQFEYRNPAFDPDVSLYFERDVEALRAAPNQEFADVVYLGRPRLSSTSEGTIRVSRLGTRAALTTRSGLSVGPQVHFYMDLSEIPAADSIELQTLNETPQVSTVVDDILATTSFDDPANTLHTEFTEEALTEDMQQDFVDSHLVIPATDEENDTTINIINFRNIPIGFGIDAGDVATVLPGYNILDTSLLVPSTIPQQSVYVLDYADFDLHPGLLPKRRRLDYF</sequence>
<gene>
    <name evidence="15" type="primary">L2</name>
</gene>
<dbReference type="Pfam" id="PF00513">
    <property type="entry name" value="Late_protein_L2"/>
    <property type="match status" value="1"/>
</dbReference>
<keyword evidence="4 15" id="KW-1048">Host nucleus</keyword>
<evidence type="ECO:0000256" key="14">
    <source>
        <dbReference type="ARBA" id="ARBA00023296"/>
    </source>
</evidence>
<evidence type="ECO:0000256" key="11">
    <source>
        <dbReference type="ARBA" id="ARBA00023120"/>
    </source>
</evidence>
<proteinExistence type="inferred from homology"/>
<evidence type="ECO:0000256" key="1">
    <source>
        <dbReference type="ARBA" id="ARBA00022524"/>
    </source>
</evidence>
<dbReference type="InterPro" id="IPR000784">
    <property type="entry name" value="Late_L2"/>
</dbReference>
<evidence type="ECO:0000313" key="16">
    <source>
        <dbReference type="EMBL" id="AYA93488.1"/>
    </source>
</evidence>
<keyword evidence="9 15" id="KW-1177">Microtubular inwards viral transport</keyword>
<evidence type="ECO:0000256" key="5">
    <source>
        <dbReference type="ARBA" id="ARBA00022581"/>
    </source>
</evidence>
<keyword evidence="3 15" id="KW-0167">Capsid protein</keyword>
<keyword evidence="14 15" id="KW-1160">Virus entry into host cell</keyword>
<dbReference type="GO" id="GO:0046718">
    <property type="term" value="P:symbiont entry into host cell"/>
    <property type="evidence" value="ECO:0007669"/>
    <property type="project" value="UniProtKB-KW"/>
</dbReference>
<evidence type="ECO:0000256" key="3">
    <source>
        <dbReference type="ARBA" id="ARBA00022561"/>
    </source>
</evidence>
<keyword evidence="6" id="KW-1040">Host Golgi apparatus</keyword>
<comment type="similarity">
    <text evidence="15">Belongs to the papillomaviridae L2 protein family.</text>
</comment>
<comment type="subcellular location">
    <subcellularLocation>
        <location evidence="15">Virion</location>
    </subcellularLocation>
    <subcellularLocation>
        <location evidence="15">Host nucleus</location>
    </subcellularLocation>
</comment>
<comment type="function">
    <text evidence="15">Minor protein of the capsid that localizes along the inner surface of the virion, within the central cavities beneath the L1 pentamers. Plays a role in capsid stabilization through interaction with the major capsid protein L1. Once the virion enters the host cell, L2 escorts the genomic DNA into the nucleus by promoting escape from the endosomal compartments and traffic through the host Golgi network. Mechanistically, the C-terminus of L2 possesses a cell-penetrating peptide that protudes from the host endosome, interacts with host cytoplasmic retromer cargo and thereby mediates the capsid delivery to the host trans-Golgi network. Plays a role through its interaction with host dynein in the intracellular microtubule-dependent transport of viral capsid toward the nucleus. Mediates the viral genome import into the nucleus through binding to host importins. Once within the nucleus, L2 localizes viral genomes to host PML bodies in order to activate early gene expression for establishment of infection. Later on, promotes late gene expression by interacting with the viral E2 protein and by inhibiting its transcriptional activation functions. During virion assembly, encapsidates the genome by direct interaction with the viral DNA.</text>
</comment>